<evidence type="ECO:0000256" key="2">
    <source>
        <dbReference type="ARBA" id="ARBA00023043"/>
    </source>
</evidence>
<keyword evidence="5" id="KW-1133">Transmembrane helix</keyword>
<dbReference type="EMBL" id="JAGHQL010000076">
    <property type="protein sequence ID" value="KAH0541543.1"/>
    <property type="molecule type" value="Genomic_DNA"/>
</dbReference>
<evidence type="ECO:0000313" key="6">
    <source>
        <dbReference type="EMBL" id="KAH0541543.1"/>
    </source>
</evidence>
<feature type="repeat" description="ANK" evidence="3">
    <location>
        <begin position="968"/>
        <end position="1000"/>
    </location>
</feature>
<feature type="repeat" description="ANK" evidence="3">
    <location>
        <begin position="1103"/>
        <end position="1118"/>
    </location>
</feature>
<feature type="region of interest" description="Disordered" evidence="4">
    <location>
        <begin position="133"/>
        <end position="157"/>
    </location>
</feature>
<dbReference type="SMART" id="SM00248">
    <property type="entry name" value="ANK"/>
    <property type="match status" value="4"/>
</dbReference>
<keyword evidence="5" id="KW-0812">Transmembrane</keyword>
<dbReference type="Pfam" id="PF00023">
    <property type="entry name" value="Ank"/>
    <property type="match status" value="2"/>
</dbReference>
<dbReference type="PANTHER" id="PTHR24198">
    <property type="entry name" value="ANKYRIN REPEAT AND PROTEIN KINASE DOMAIN-CONTAINING PROTEIN"/>
    <property type="match status" value="1"/>
</dbReference>
<keyword evidence="5" id="KW-0472">Membrane</keyword>
<dbReference type="PROSITE" id="PS50297">
    <property type="entry name" value="ANK_REP_REGION"/>
    <property type="match status" value="5"/>
</dbReference>
<dbReference type="InterPro" id="IPR002110">
    <property type="entry name" value="Ankyrin_rpt"/>
</dbReference>
<protein>
    <submittedName>
        <fullName evidence="6">Uncharacterized protein</fullName>
    </submittedName>
</protein>
<evidence type="ECO:0000256" key="5">
    <source>
        <dbReference type="SAM" id="Phobius"/>
    </source>
</evidence>
<evidence type="ECO:0000256" key="4">
    <source>
        <dbReference type="SAM" id="MobiDB-lite"/>
    </source>
</evidence>
<comment type="caution">
    <text evidence="6">The sequence shown here is derived from an EMBL/GenBank/DDBJ whole genome shotgun (WGS) entry which is preliminary data.</text>
</comment>
<feature type="transmembrane region" description="Helical" evidence="5">
    <location>
        <begin position="185"/>
        <end position="207"/>
    </location>
</feature>
<dbReference type="PROSITE" id="PS50088">
    <property type="entry name" value="ANK_REPEAT"/>
    <property type="match status" value="5"/>
</dbReference>
<feature type="region of interest" description="Disordered" evidence="4">
    <location>
        <begin position="306"/>
        <end position="334"/>
    </location>
</feature>
<dbReference type="Pfam" id="PF12796">
    <property type="entry name" value="Ank_2"/>
    <property type="match status" value="1"/>
</dbReference>
<feature type="non-terminal residue" evidence="6">
    <location>
        <position position="1118"/>
    </location>
</feature>
<feature type="repeat" description="ANK" evidence="3">
    <location>
        <begin position="1034"/>
        <end position="1058"/>
    </location>
</feature>
<feature type="repeat" description="ANK" evidence="3">
    <location>
        <begin position="1068"/>
        <end position="1092"/>
    </location>
</feature>
<name>A0A9P8I1D4_9PEZI</name>
<sequence length="1118" mass="124072">MAPLGIITAFVSAIRVGGPKWLRALVGRARENIAGAEVELMSSTSHEVCELYNGKAIVRTVGKPVVKQLIYLEWLKDQKELGLFSLAMPEGYLSPEDPQGPLVLLASKATNSIHRIKGYTMNKLRKPERKGDVELGDTLSRPEGSQLPDKSPQEKEPQFVVNSDINNEAPNISLNLHGGSDIVELALFALLGIILQAGVLVFSGFAAYHPHLNAKLGGPITRAGFPLQAAGTIILALGMMFCSLVIEQSTKEKRWVVKDGANSSDPGVGGEKPVRVLWLQKGDVVSDQRFDSFLLMAEGKRDEILTSRRSNTTNVEKTEDEKCSTPAPEEGSYKGEVDTHKKVLESARKNYLEVLTVLGIVCGIFGFIVQFAGFRLSNWSSAIAQLVAVFLMTILRAVVRRGLVKNPAKKQLDEKYEMDWLALQIAENPNFLRDFSDPGNAKQPSAPNWEVITPNPDNLALRWNTVTQTGGKGTQTTEEGQEGQAQNAVKIRQRLGQLTKWVGVASDQAIAVANAIEVIMNKLLPSVEFEGRAVQQTFIWRLGVSYGTRQEIGFTVTQVTRGQIKLWRVDATEIEAALSLWNYHFWRKYYDLKTRQQDSGQYDWLRSAKNIMARPCRRVLGPNTDALHQDLAWWIGDGVAQESRAGYEGQSTEVGLRLGFSGLEPNSDSSGKSPKLWLSLSGRMSPSMDLTEDSSKQKMLEVNTSWELSLAQHMFSAFMWAIAEKVPRKELGPATVDPRMFNVDDYSTWNSPELQNAKLLEIAREIQSSGLGTLEEVYSSIIPPLSCANKLPNEAMVELVRQKVFDYETNCRWEKASEVYLRLLELSEKRSLADRFVRKAVAAAIEFLMQATAEPLAEDQDASYKVVQDLETIKRKLVEKLKGSALWDVTVGLGALYMKQNKFRGEQYESLFKDNEKTEANEDFTDNYEYNQETDVLGWTKLHHDVLGGRVGDEKRRKLAKSNISDIAGRRPLHYAVMENNLDLVKYFLNEGGDVNLRGRDGMLPLHWAAKLGHHDVANFLLRGDAKRDASDNAGRTPLHWAAKGGHEVVVKQLLETGKADAGSKDRGGRTPLHLAAQGGYEAVAKQLLETGEADAGSKDHRDGWTPLHLAAQGGHEA</sequence>
<keyword evidence="2 3" id="KW-0040">ANK repeat</keyword>
<proteinExistence type="predicted"/>
<dbReference type="InterPro" id="IPR036770">
    <property type="entry name" value="Ankyrin_rpt-contain_sf"/>
</dbReference>
<evidence type="ECO:0000313" key="7">
    <source>
        <dbReference type="Proteomes" id="UP000698800"/>
    </source>
</evidence>
<dbReference type="Proteomes" id="UP000698800">
    <property type="component" value="Unassembled WGS sequence"/>
</dbReference>
<feature type="transmembrane region" description="Helical" evidence="5">
    <location>
        <begin position="227"/>
        <end position="246"/>
    </location>
</feature>
<keyword evidence="1" id="KW-0677">Repeat</keyword>
<keyword evidence="7" id="KW-1185">Reference proteome</keyword>
<dbReference type="AlphaFoldDB" id="A0A9P8I1D4"/>
<organism evidence="6 7">
    <name type="scientific">Glutinoglossum americanum</name>
    <dbReference type="NCBI Taxonomy" id="1670608"/>
    <lineage>
        <taxon>Eukaryota</taxon>
        <taxon>Fungi</taxon>
        <taxon>Dikarya</taxon>
        <taxon>Ascomycota</taxon>
        <taxon>Pezizomycotina</taxon>
        <taxon>Geoglossomycetes</taxon>
        <taxon>Geoglossales</taxon>
        <taxon>Geoglossaceae</taxon>
        <taxon>Glutinoglossum</taxon>
    </lineage>
</organism>
<dbReference type="Gene3D" id="1.25.40.20">
    <property type="entry name" value="Ankyrin repeat-containing domain"/>
    <property type="match status" value="2"/>
</dbReference>
<evidence type="ECO:0000256" key="3">
    <source>
        <dbReference type="PROSITE-ProRule" id="PRU00023"/>
    </source>
</evidence>
<gene>
    <name evidence="6" type="ORF">FGG08_004018</name>
</gene>
<accession>A0A9P8I1D4</accession>
<reference evidence="6" key="1">
    <citation type="submission" date="2021-03" db="EMBL/GenBank/DDBJ databases">
        <title>Comparative genomics and phylogenomic investigation of the class Geoglossomycetes provide insights into ecological specialization and systematics.</title>
        <authorList>
            <person name="Melie T."/>
            <person name="Pirro S."/>
            <person name="Miller A.N."/>
            <person name="Quandt A."/>
        </authorList>
    </citation>
    <scope>NUCLEOTIDE SEQUENCE</scope>
    <source>
        <strain evidence="6">GBOQ0MN5Z8</strain>
    </source>
</reference>
<feature type="transmembrane region" description="Helical" evidence="5">
    <location>
        <begin position="351"/>
        <end position="373"/>
    </location>
</feature>
<dbReference type="PANTHER" id="PTHR24198:SF165">
    <property type="entry name" value="ANKYRIN REPEAT-CONTAINING PROTEIN-RELATED"/>
    <property type="match status" value="1"/>
</dbReference>
<dbReference type="SUPFAM" id="SSF48403">
    <property type="entry name" value="Ankyrin repeat"/>
    <property type="match status" value="1"/>
</dbReference>
<evidence type="ECO:0000256" key="1">
    <source>
        <dbReference type="ARBA" id="ARBA00022737"/>
    </source>
</evidence>
<feature type="repeat" description="ANK" evidence="3">
    <location>
        <begin position="1001"/>
        <end position="1033"/>
    </location>
</feature>
<dbReference type="OrthoDB" id="194358at2759"/>